<dbReference type="GO" id="GO:0070403">
    <property type="term" value="F:NAD+ binding"/>
    <property type="evidence" value="ECO:0007669"/>
    <property type="project" value="InterPro"/>
</dbReference>
<dbReference type="SUPFAM" id="SSF52467">
    <property type="entry name" value="DHS-like NAD/FAD-binding domain"/>
    <property type="match status" value="1"/>
</dbReference>
<evidence type="ECO:0000313" key="6">
    <source>
        <dbReference type="EMBL" id="OZM56460.1"/>
    </source>
</evidence>
<dbReference type="InterPro" id="IPR003000">
    <property type="entry name" value="Sirtuin"/>
</dbReference>
<organism evidence="6 7">
    <name type="scientific">Lottiidibacillus patelloidae</name>
    <dbReference type="NCBI Taxonomy" id="2670334"/>
    <lineage>
        <taxon>Bacteria</taxon>
        <taxon>Bacillati</taxon>
        <taxon>Bacillota</taxon>
        <taxon>Bacilli</taxon>
        <taxon>Bacillales</taxon>
        <taxon>Bacillaceae</taxon>
        <taxon>Lottiidibacillus</taxon>
    </lineage>
</organism>
<dbReference type="Gene3D" id="3.30.1600.10">
    <property type="entry name" value="SIR2/SIRT2 'Small Domain"/>
    <property type="match status" value="1"/>
</dbReference>
<dbReference type="RefSeq" id="WP_094925444.1">
    <property type="nucleotide sequence ID" value="NZ_NPIA01000006.1"/>
</dbReference>
<evidence type="ECO:0000256" key="1">
    <source>
        <dbReference type="ARBA" id="ARBA00012928"/>
    </source>
</evidence>
<keyword evidence="2" id="KW-0808">Transferase</keyword>
<dbReference type="EMBL" id="NPIA01000006">
    <property type="protein sequence ID" value="OZM56460.1"/>
    <property type="molecule type" value="Genomic_DNA"/>
</dbReference>
<keyword evidence="4" id="KW-0479">Metal-binding</keyword>
<reference evidence="7" key="1">
    <citation type="submission" date="2017-08" db="EMBL/GenBank/DDBJ databases">
        <authorList>
            <person name="Huang Z."/>
        </authorList>
    </citation>
    <scope>NUCLEOTIDE SEQUENCE [LARGE SCALE GENOMIC DNA]</scope>
    <source>
        <strain evidence="7">SA5d-4</strain>
    </source>
</reference>
<dbReference type="Gene3D" id="3.40.50.1220">
    <property type="entry name" value="TPP-binding domain"/>
    <property type="match status" value="1"/>
</dbReference>
<comment type="caution">
    <text evidence="4">Lacks conserved residue(s) required for the propagation of feature annotation.</text>
</comment>
<evidence type="ECO:0000256" key="2">
    <source>
        <dbReference type="ARBA" id="ARBA00022679"/>
    </source>
</evidence>
<dbReference type="Proteomes" id="UP000217083">
    <property type="component" value="Unassembled WGS sequence"/>
</dbReference>
<name>A0A263BRW8_9BACI</name>
<keyword evidence="7" id="KW-1185">Reference proteome</keyword>
<comment type="caution">
    <text evidence="6">The sequence shown here is derived from an EMBL/GenBank/DDBJ whole genome shotgun (WGS) entry which is preliminary data.</text>
</comment>
<dbReference type="InterPro" id="IPR026591">
    <property type="entry name" value="Sirtuin_cat_small_dom_sf"/>
</dbReference>
<evidence type="ECO:0000259" key="5">
    <source>
        <dbReference type="PROSITE" id="PS50305"/>
    </source>
</evidence>
<proteinExistence type="predicted"/>
<evidence type="ECO:0000256" key="3">
    <source>
        <dbReference type="ARBA" id="ARBA00023027"/>
    </source>
</evidence>
<keyword evidence="3" id="KW-0520">NAD</keyword>
<feature type="binding site" evidence="4">
    <location>
        <position position="237"/>
    </location>
    <ligand>
        <name>Zn(2+)</name>
        <dbReference type="ChEBI" id="CHEBI:29105"/>
    </ligand>
</feature>
<keyword evidence="4" id="KW-0862">Zinc</keyword>
<dbReference type="InterPro" id="IPR026590">
    <property type="entry name" value="Ssirtuin_cat_dom"/>
</dbReference>
<evidence type="ECO:0000313" key="7">
    <source>
        <dbReference type="Proteomes" id="UP000217083"/>
    </source>
</evidence>
<dbReference type="GO" id="GO:0017136">
    <property type="term" value="F:histone deacetylase activity, NAD-dependent"/>
    <property type="evidence" value="ECO:0007669"/>
    <property type="project" value="TreeGrafter"/>
</dbReference>
<dbReference type="PANTHER" id="PTHR11085:SF10">
    <property type="entry name" value="NAD-DEPENDENT PROTEIN DEACYLASE SIRTUIN-5, MITOCHONDRIAL-RELATED"/>
    <property type="match status" value="1"/>
</dbReference>
<feature type="binding site" evidence="4">
    <location>
        <position position="351"/>
    </location>
    <ligand>
        <name>Zn(2+)</name>
        <dbReference type="ChEBI" id="CHEBI:29105"/>
    </ligand>
</feature>
<protein>
    <recommendedName>
        <fullName evidence="1">protein acetyllysine N-acetyltransferase</fullName>
        <ecNumber evidence="1">2.3.1.286</ecNumber>
    </recommendedName>
</protein>
<feature type="domain" description="Deacetylase sirtuin-type" evidence="5">
    <location>
        <begin position="102"/>
        <end position="444"/>
    </location>
</feature>
<dbReference type="PANTHER" id="PTHR11085">
    <property type="entry name" value="NAD-DEPENDENT PROTEIN DEACYLASE SIRTUIN-5, MITOCHONDRIAL-RELATED"/>
    <property type="match status" value="1"/>
</dbReference>
<dbReference type="InterPro" id="IPR050134">
    <property type="entry name" value="NAD-dep_sirtuin_deacylases"/>
</dbReference>
<evidence type="ECO:0000256" key="4">
    <source>
        <dbReference type="PROSITE-ProRule" id="PRU00236"/>
    </source>
</evidence>
<dbReference type="GO" id="GO:0046872">
    <property type="term" value="F:metal ion binding"/>
    <property type="evidence" value="ECO:0007669"/>
    <property type="project" value="UniProtKB-KW"/>
</dbReference>
<dbReference type="EC" id="2.3.1.286" evidence="1"/>
<dbReference type="AlphaFoldDB" id="A0A263BRW8"/>
<reference evidence="6 7" key="2">
    <citation type="submission" date="2017-09" db="EMBL/GenBank/DDBJ databases">
        <title>Bacillus patelloidae sp. nov., isolated from the intestinal tract of a marine limpet.</title>
        <authorList>
            <person name="Liu R."/>
            <person name="Dong C."/>
            <person name="Shao Z."/>
        </authorList>
    </citation>
    <scope>NUCLEOTIDE SEQUENCE [LARGE SCALE GENOMIC DNA]</scope>
    <source>
        <strain evidence="6 7">SA5d-4</strain>
    </source>
</reference>
<dbReference type="PROSITE" id="PS50305">
    <property type="entry name" value="SIRTUIN"/>
    <property type="match status" value="1"/>
</dbReference>
<gene>
    <name evidence="6" type="ORF">CIB95_11840</name>
</gene>
<feature type="binding site" evidence="4">
    <location>
        <position position="420"/>
    </location>
    <ligand>
        <name>Zn(2+)</name>
        <dbReference type="ChEBI" id="CHEBI:29105"/>
    </ligand>
</feature>
<feature type="binding site" evidence="4">
    <location>
        <position position="240"/>
    </location>
    <ligand>
        <name>Zn(2+)</name>
        <dbReference type="ChEBI" id="CHEBI:29105"/>
    </ligand>
</feature>
<dbReference type="Pfam" id="PF02146">
    <property type="entry name" value="SIR2"/>
    <property type="match status" value="1"/>
</dbReference>
<dbReference type="InterPro" id="IPR029035">
    <property type="entry name" value="DHS-like_NAD/FAD-binding_dom"/>
</dbReference>
<sequence length="444" mass="50964">MVLHDNIEQKFYAFTEAEAWDLIHKFKCINAKAIVKNLDSFKKKEIEPLDSSYLPFYHTAWHIPIDKLPNDVKASSAFQANIDRLLNNEIQHHVNKKMRQWKRKNKDFIFNFQKKNYYLKNCIDVAQLLGKAKKIVVLTGPDIWKETSLPVYDISKMTNPSFQSIKQLFENYISFQDERVVQHVMDLIEPTPAHQFIANLEEKAAVTVFTECADDFHEKAGSTNVHHLTPNVYKWQCKACLSSVQLNELIQKGNTRCTKPNCQGELTYENNKTKVIEMQKVIIQEADIILFFGKSNHEKMITLNKEVTKVLFSNDAKTATDYEMDINIAGPFSMVLPEVDSHIVKKGRSLCDVCHTRVSAGAFSSTFAPVTVSICVTCSARGAQPYGVLVTYYAIRKHDWGSYNPSPKIQYITKATLKTCNITKEQFEKDVDERVKIMSQKQIK</sequence>
<accession>A0A263BRW8</accession>